<keyword evidence="3" id="KW-1185">Reference proteome</keyword>
<protein>
    <submittedName>
        <fullName evidence="2">DUF2931 family protein</fullName>
    </submittedName>
</protein>
<dbReference type="EMBL" id="JAUEIF010000009">
    <property type="protein sequence ID" value="MDN0025872.1"/>
    <property type="molecule type" value="Genomic_DNA"/>
</dbReference>
<dbReference type="EMBL" id="JAUEIE010000005">
    <property type="protein sequence ID" value="MDN0022660.1"/>
    <property type="molecule type" value="Genomic_DNA"/>
</dbReference>
<dbReference type="Proteomes" id="UP001167831">
    <property type="component" value="Unassembled WGS sequence"/>
</dbReference>
<name>A0AAW7JX02_9BACT</name>
<accession>A0AAW7JX02</accession>
<dbReference type="Pfam" id="PF11153">
    <property type="entry name" value="DUF2931"/>
    <property type="match status" value="1"/>
</dbReference>
<comment type="caution">
    <text evidence="2">The sequence shown here is derived from an EMBL/GenBank/DDBJ whole genome shotgun (WGS) entry which is preliminary data.</text>
</comment>
<evidence type="ECO:0000313" key="1">
    <source>
        <dbReference type="EMBL" id="MDN0022660.1"/>
    </source>
</evidence>
<dbReference type="Proteomes" id="UP001168478">
    <property type="component" value="Unassembled WGS sequence"/>
</dbReference>
<dbReference type="RefSeq" id="WP_289825131.1">
    <property type="nucleotide sequence ID" value="NZ_JAUEIE010000005.1"/>
</dbReference>
<evidence type="ECO:0000313" key="4">
    <source>
        <dbReference type="Proteomes" id="UP001168478"/>
    </source>
</evidence>
<reference evidence="2" key="1">
    <citation type="submission" date="2023-06" db="EMBL/GenBank/DDBJ databases">
        <authorList>
            <person name="Zeman M."/>
            <person name="Kubasova T."/>
            <person name="Jahodarova E."/>
            <person name="Nykrynova M."/>
            <person name="Rychlik I."/>
        </authorList>
    </citation>
    <scope>NUCLEOTIDE SEQUENCE</scope>
    <source>
        <strain evidence="2">ET15</strain>
        <strain evidence="1">ET37</strain>
    </source>
</reference>
<dbReference type="InterPro" id="IPR021326">
    <property type="entry name" value="DUF2931"/>
</dbReference>
<evidence type="ECO:0000313" key="3">
    <source>
        <dbReference type="Proteomes" id="UP001167831"/>
    </source>
</evidence>
<reference evidence="2" key="2">
    <citation type="submission" date="2023-08" db="EMBL/GenBank/DDBJ databases">
        <title>Identification and characterization of horizontal gene transfer across gut microbiota members of farm animals based on homology search.</title>
        <authorList>
            <person name="Schwarzerova J."/>
            <person name="Nykrynova M."/>
            <person name="Jureckova K."/>
            <person name="Cejkova D."/>
            <person name="Rychlik I."/>
        </authorList>
    </citation>
    <scope>NUCLEOTIDE SEQUENCE</scope>
    <source>
        <strain evidence="2">ET15</strain>
        <strain evidence="1">ET37</strain>
    </source>
</reference>
<sequence>MKDISKIETQYFLSGNAPILYPADTLFCLLFIDTEKALELPKRYPYKGEWGKPLSTHLLEYESYPIPKTIDIVWLSVVERKVYSLNINLPSDKISKLLTYDNTNKNKQIIKHIIVGMAPYGGVAIWIHENRKSFLAAWLCAETIRVDTSDMKSYINIDYLCDSYINDDLHIKENIERIGLPPRNLYNKYMQQFCYRYLPVYERFNADEGKWQKYKKDETVPEFEFIEEALFDGTHDKLHDDNLLKCHEAGKPKKLAIKWHKKKTEYVAYFWFEDEKIREVFDKFYGAHPDTKTDFIIRIDVENKKYELALYRYGLKEPQVIPEDVYQLLVFKNKFEDYRSENYNQERGAWIW</sequence>
<evidence type="ECO:0000313" key="2">
    <source>
        <dbReference type="EMBL" id="MDN0025872.1"/>
    </source>
</evidence>
<dbReference type="AlphaFoldDB" id="A0AAW7JX02"/>
<organism evidence="2 4">
    <name type="scientific">Leyella lascolaii</name>
    <dbReference type="NCBI Taxonomy" id="1776379"/>
    <lineage>
        <taxon>Bacteria</taxon>
        <taxon>Pseudomonadati</taxon>
        <taxon>Bacteroidota</taxon>
        <taxon>Bacteroidia</taxon>
        <taxon>Bacteroidales</taxon>
        <taxon>Prevotellaceae</taxon>
        <taxon>Leyella</taxon>
    </lineage>
</organism>
<gene>
    <name evidence="1" type="ORF">QVN81_06425</name>
    <name evidence="2" type="ORF">QVN84_10140</name>
</gene>
<proteinExistence type="predicted"/>